<evidence type="ECO:0008006" key="4">
    <source>
        <dbReference type="Google" id="ProtNLM"/>
    </source>
</evidence>
<protein>
    <recommendedName>
        <fullName evidence="4">DUF1618 domain-containing protein</fullName>
    </recommendedName>
</protein>
<feature type="compositionally biased region" description="Acidic residues" evidence="1">
    <location>
        <begin position="327"/>
        <end position="359"/>
    </location>
</feature>
<dbReference type="PANTHER" id="PTHR33086:SF46">
    <property type="entry name" value="EXPRESSED PROTEIN"/>
    <property type="match status" value="1"/>
</dbReference>
<evidence type="ECO:0000313" key="2">
    <source>
        <dbReference type="EMBL" id="VAI26686.1"/>
    </source>
</evidence>
<accession>A0A9R0WYB9</accession>
<proteinExistence type="predicted"/>
<dbReference type="Gramene" id="TRITD5Bv1G007860.1">
    <property type="protein sequence ID" value="TRITD5Bv1G007860.1"/>
    <property type="gene ID" value="TRITD5Bv1G007860"/>
</dbReference>
<organism evidence="2 3">
    <name type="scientific">Triticum turgidum subsp. durum</name>
    <name type="common">Durum wheat</name>
    <name type="synonym">Triticum durum</name>
    <dbReference type="NCBI Taxonomy" id="4567"/>
    <lineage>
        <taxon>Eukaryota</taxon>
        <taxon>Viridiplantae</taxon>
        <taxon>Streptophyta</taxon>
        <taxon>Embryophyta</taxon>
        <taxon>Tracheophyta</taxon>
        <taxon>Spermatophyta</taxon>
        <taxon>Magnoliopsida</taxon>
        <taxon>Liliopsida</taxon>
        <taxon>Poales</taxon>
        <taxon>Poaceae</taxon>
        <taxon>BOP clade</taxon>
        <taxon>Pooideae</taxon>
        <taxon>Triticodae</taxon>
        <taxon>Triticeae</taxon>
        <taxon>Triticinae</taxon>
        <taxon>Triticum</taxon>
    </lineage>
</organism>
<dbReference type="EMBL" id="LT934120">
    <property type="protein sequence ID" value="VAI26686.1"/>
    <property type="molecule type" value="Genomic_DNA"/>
</dbReference>
<evidence type="ECO:0000256" key="1">
    <source>
        <dbReference type="SAM" id="MobiDB-lite"/>
    </source>
</evidence>
<dbReference type="OMA" id="WNPTHRV"/>
<sequence>MAAQEQWSILYAVPDESEDLMKTQKFPNATFSFNKVPLPSRLFVESSVASPAGMVEYHPYIAAADRSGHLLLCGYTSFGLTLYICDPFFRRTTGIFPHDGGFNCRHCVGLIRNHDRRLLMVADLSPCFSEQVVFCTLFCTVDLYSWVEKEPDCSKILDKQPWRGDGVLTHQDAQWNPTHRVRLAEIWNHETYKRTPLRRDVIPIVALVNPIKAHEVYFFLDKHIFSVNLHNTSVVQYDKFEDLGMPDLSSRLLHAWQLPPELTEYHPLPGTDVLGATGVYFLNQYDSVEDFHEEVIAATDRWCPQLHEMGLEELEDGDDDASKMSEDLEGDGDDSETSGDLEDDSEINEEDVEEDGDED</sequence>
<dbReference type="Proteomes" id="UP000324705">
    <property type="component" value="Chromosome 5B"/>
</dbReference>
<keyword evidence="3" id="KW-1185">Reference proteome</keyword>
<gene>
    <name evidence="2" type="ORF">TRITD_5Bv1G007860</name>
</gene>
<reference evidence="2 3" key="1">
    <citation type="submission" date="2017-09" db="EMBL/GenBank/DDBJ databases">
        <authorList>
            <consortium name="International Durum Wheat Genome Sequencing Consortium (IDWGSC)"/>
            <person name="Milanesi L."/>
        </authorList>
    </citation>
    <scope>NUCLEOTIDE SEQUENCE [LARGE SCALE GENOMIC DNA]</scope>
    <source>
        <strain evidence="3">cv. Svevo</strain>
    </source>
</reference>
<evidence type="ECO:0000313" key="3">
    <source>
        <dbReference type="Proteomes" id="UP000324705"/>
    </source>
</evidence>
<dbReference type="AlphaFoldDB" id="A0A9R0WYB9"/>
<name>A0A9R0WYB9_TRITD</name>
<feature type="region of interest" description="Disordered" evidence="1">
    <location>
        <begin position="312"/>
        <end position="359"/>
    </location>
</feature>
<dbReference type="PANTHER" id="PTHR33086">
    <property type="entry name" value="OS05G0468200 PROTEIN-RELATED"/>
    <property type="match status" value="1"/>
</dbReference>